<evidence type="ECO:0000256" key="3">
    <source>
        <dbReference type="SAM" id="SignalP"/>
    </source>
</evidence>
<protein>
    <recommendedName>
        <fullName evidence="6">WGxxGxxG-CTERM domain-containing protein</fullName>
    </recommendedName>
</protein>
<keyword evidence="3" id="KW-0732">Signal</keyword>
<keyword evidence="2" id="KW-0472">Membrane</keyword>
<feature type="region of interest" description="Disordered" evidence="1">
    <location>
        <begin position="73"/>
        <end position="95"/>
    </location>
</feature>
<evidence type="ECO:0000256" key="2">
    <source>
        <dbReference type="SAM" id="Phobius"/>
    </source>
</evidence>
<evidence type="ECO:0000313" key="5">
    <source>
        <dbReference type="Proteomes" id="UP000218418"/>
    </source>
</evidence>
<dbReference type="Proteomes" id="UP000218418">
    <property type="component" value="Chromosome"/>
</dbReference>
<sequence>MKISNLSKTVCASAFAVSLAALPLSLPASAQTETLDTDANRTVTVREDDGFDWGWLGLLGLLGLGGLAGRNKNNETVAYRDPNVGGTSTGTSTRY</sequence>
<dbReference type="NCBIfam" id="NF041742">
    <property type="entry name" value="WGxxGxxG_fam"/>
    <property type="match status" value="1"/>
</dbReference>
<organism evidence="4 5">
    <name type="scientific">Calothrix parasitica NIES-267</name>
    <dbReference type="NCBI Taxonomy" id="1973488"/>
    <lineage>
        <taxon>Bacteria</taxon>
        <taxon>Bacillati</taxon>
        <taxon>Cyanobacteriota</taxon>
        <taxon>Cyanophyceae</taxon>
        <taxon>Nostocales</taxon>
        <taxon>Calotrichaceae</taxon>
        <taxon>Calothrix</taxon>
    </lineage>
</organism>
<keyword evidence="2" id="KW-1133">Transmembrane helix</keyword>
<feature type="chain" id="PRO_5012373776" description="WGxxGxxG-CTERM domain-containing protein" evidence="3">
    <location>
        <begin position="31"/>
        <end position="95"/>
    </location>
</feature>
<keyword evidence="2" id="KW-0812">Transmembrane</keyword>
<gene>
    <name evidence="4" type="ORF">NIES267_32830</name>
</gene>
<feature type="compositionally biased region" description="Polar residues" evidence="1">
    <location>
        <begin position="85"/>
        <end position="95"/>
    </location>
</feature>
<feature type="transmembrane region" description="Helical" evidence="2">
    <location>
        <begin position="54"/>
        <end position="70"/>
    </location>
</feature>
<feature type="signal peptide" evidence="3">
    <location>
        <begin position="1"/>
        <end position="30"/>
    </location>
</feature>
<keyword evidence="5" id="KW-1185">Reference proteome</keyword>
<name>A0A1Z4LRC0_9CYAN</name>
<accession>A0A1Z4LRC0</accession>
<evidence type="ECO:0000256" key="1">
    <source>
        <dbReference type="SAM" id="MobiDB-lite"/>
    </source>
</evidence>
<proteinExistence type="predicted"/>
<evidence type="ECO:0000313" key="4">
    <source>
        <dbReference type="EMBL" id="BAY83789.1"/>
    </source>
</evidence>
<dbReference type="AlphaFoldDB" id="A0A1Z4LRC0"/>
<dbReference type="EMBL" id="AP018227">
    <property type="protein sequence ID" value="BAY83789.1"/>
    <property type="molecule type" value="Genomic_DNA"/>
</dbReference>
<evidence type="ECO:0008006" key="6">
    <source>
        <dbReference type="Google" id="ProtNLM"/>
    </source>
</evidence>
<reference evidence="4 5" key="1">
    <citation type="submission" date="2017-06" db="EMBL/GenBank/DDBJ databases">
        <title>Genome sequencing of cyanobaciteial culture collection at National Institute for Environmental Studies (NIES).</title>
        <authorList>
            <person name="Hirose Y."/>
            <person name="Shimura Y."/>
            <person name="Fujisawa T."/>
            <person name="Nakamura Y."/>
            <person name="Kawachi M."/>
        </authorList>
    </citation>
    <scope>NUCLEOTIDE SEQUENCE [LARGE SCALE GENOMIC DNA]</scope>
    <source>
        <strain evidence="4 5">NIES-267</strain>
    </source>
</reference>